<reference evidence="2 3" key="1">
    <citation type="submission" date="2019-04" db="EMBL/GenBank/DDBJ databases">
        <title>Draft genome of the big-headed turtle Platysternon megacephalum.</title>
        <authorList>
            <person name="Gong S."/>
        </authorList>
    </citation>
    <scope>NUCLEOTIDE SEQUENCE [LARGE SCALE GENOMIC DNA]</scope>
    <source>
        <strain evidence="2">DO16091913</strain>
        <tissue evidence="2">Muscle</tissue>
    </source>
</reference>
<accession>A0A4D9DP69</accession>
<gene>
    <name evidence="2" type="ORF">DR999_PMT19172</name>
</gene>
<keyword evidence="3" id="KW-1185">Reference proteome</keyword>
<keyword evidence="2" id="KW-0675">Receptor</keyword>
<proteinExistence type="predicted"/>
<name>A0A4D9DP69_9SAUR</name>
<dbReference type="EMBL" id="QXTE01000363">
    <property type="protein sequence ID" value="TFJ98878.1"/>
    <property type="molecule type" value="Genomic_DNA"/>
</dbReference>
<dbReference type="Proteomes" id="UP000297703">
    <property type="component" value="Unassembled WGS sequence"/>
</dbReference>
<feature type="region of interest" description="Disordered" evidence="1">
    <location>
        <begin position="323"/>
        <end position="360"/>
    </location>
</feature>
<evidence type="ECO:0000256" key="1">
    <source>
        <dbReference type="SAM" id="MobiDB-lite"/>
    </source>
</evidence>
<feature type="compositionally biased region" description="Basic and acidic residues" evidence="1">
    <location>
        <begin position="297"/>
        <end position="307"/>
    </location>
</feature>
<dbReference type="AlphaFoldDB" id="A0A4D9DP69"/>
<protein>
    <submittedName>
        <fullName evidence="2">Receptor activity-modifying protein 3</fullName>
    </submittedName>
</protein>
<organism evidence="2 3">
    <name type="scientific">Platysternon megacephalum</name>
    <name type="common">big-headed turtle</name>
    <dbReference type="NCBI Taxonomy" id="55544"/>
    <lineage>
        <taxon>Eukaryota</taxon>
        <taxon>Metazoa</taxon>
        <taxon>Chordata</taxon>
        <taxon>Craniata</taxon>
        <taxon>Vertebrata</taxon>
        <taxon>Euteleostomi</taxon>
        <taxon>Archelosauria</taxon>
        <taxon>Testudinata</taxon>
        <taxon>Testudines</taxon>
        <taxon>Cryptodira</taxon>
        <taxon>Durocryptodira</taxon>
        <taxon>Testudinoidea</taxon>
        <taxon>Platysternidae</taxon>
        <taxon>Platysternon</taxon>
    </lineage>
</organism>
<reference evidence="2 3" key="2">
    <citation type="submission" date="2019-04" db="EMBL/GenBank/DDBJ databases">
        <title>The genome sequence of big-headed turtle.</title>
        <authorList>
            <person name="Gong S."/>
        </authorList>
    </citation>
    <scope>NUCLEOTIDE SEQUENCE [LARGE SCALE GENOMIC DNA]</scope>
    <source>
        <strain evidence="2">DO16091913</strain>
        <tissue evidence="2">Muscle</tissue>
    </source>
</reference>
<evidence type="ECO:0000313" key="2">
    <source>
        <dbReference type="EMBL" id="TFJ98878.1"/>
    </source>
</evidence>
<evidence type="ECO:0000313" key="3">
    <source>
        <dbReference type="Proteomes" id="UP000297703"/>
    </source>
</evidence>
<feature type="region of interest" description="Disordered" evidence="1">
    <location>
        <begin position="279"/>
        <end position="307"/>
    </location>
</feature>
<sequence length="360" mass="38147">MFPFGVCNQHSAPLTHTHTPPINKAAEKCFPPALLAQRLEYLQGPFDLPDLFGQGVDRLHGAVQFLAAGHQRVHPFDTHVYGLAQAVHGVPVGLDVAHAQGRHVLDAAAQAPHHLVHFVGHLLGQALQLRQHRGVNGGDVGRFAPPQPWEGLARGLRLLQAAPGAQLDFQLQVVGHEVGEVPVVADRPFQLQGAGDGGAAPFLRPARPVRLADPIQAAAVQQPPSGQPVPSGNRLLPPRPFPARILQAGRGPGGLDAHLGHDVLRQACAPLHAPAWGFPARTGRERDSDTGGGAWGEADREGRREKASDPVCPLRCFLCAPLGEGGAGRKGIPDWALPEAKSKSQAATPGQGEEARQERV</sequence>
<comment type="caution">
    <text evidence="2">The sequence shown here is derived from an EMBL/GenBank/DDBJ whole genome shotgun (WGS) entry which is preliminary data.</text>
</comment>